<proteinExistence type="predicted"/>
<dbReference type="InterPro" id="IPR029044">
    <property type="entry name" value="Nucleotide-diphossugar_trans"/>
</dbReference>
<dbReference type="AlphaFoldDB" id="A0A1H7K675"/>
<dbReference type="EMBL" id="FOAF01000001">
    <property type="protein sequence ID" value="SEK82006.1"/>
    <property type="molecule type" value="Genomic_DNA"/>
</dbReference>
<dbReference type="GO" id="GO:0016758">
    <property type="term" value="F:hexosyltransferase activity"/>
    <property type="evidence" value="ECO:0007669"/>
    <property type="project" value="TreeGrafter"/>
</dbReference>
<accession>A0A1H7K675</accession>
<dbReference type="GO" id="GO:0006688">
    <property type="term" value="P:glycosphingolipid biosynthetic process"/>
    <property type="evidence" value="ECO:0007669"/>
    <property type="project" value="TreeGrafter"/>
</dbReference>
<evidence type="ECO:0000313" key="8">
    <source>
        <dbReference type="Proteomes" id="UP000199421"/>
    </source>
</evidence>
<dbReference type="Proteomes" id="UP000199421">
    <property type="component" value="Unassembled WGS sequence"/>
</dbReference>
<keyword evidence="8" id="KW-1185">Reference proteome</keyword>
<organism evidence="7 8">
    <name type="scientific">Olivibacter domesticus</name>
    <name type="common">Pseudosphingobacterium domesticum</name>
    <dbReference type="NCBI Taxonomy" id="407022"/>
    <lineage>
        <taxon>Bacteria</taxon>
        <taxon>Pseudomonadati</taxon>
        <taxon>Bacteroidota</taxon>
        <taxon>Sphingobacteriia</taxon>
        <taxon>Sphingobacteriales</taxon>
        <taxon>Sphingobacteriaceae</taxon>
        <taxon>Olivibacter</taxon>
    </lineage>
</organism>
<dbReference type="Pfam" id="PF04488">
    <property type="entry name" value="Gly_transf_sug"/>
    <property type="match status" value="1"/>
</dbReference>
<evidence type="ECO:0000256" key="5">
    <source>
        <dbReference type="ARBA" id="ARBA00023136"/>
    </source>
</evidence>
<evidence type="ECO:0000259" key="6">
    <source>
        <dbReference type="Pfam" id="PF04572"/>
    </source>
</evidence>
<evidence type="ECO:0000256" key="3">
    <source>
        <dbReference type="ARBA" id="ARBA00022679"/>
    </source>
</evidence>
<dbReference type="InterPro" id="IPR051981">
    <property type="entry name" value="Glycosyltransf_32"/>
</dbReference>
<dbReference type="PANTHER" id="PTHR12042:SF21">
    <property type="entry name" value="ALPHA1,4-GALACTOSYLTRANSFERASE 1-RELATED"/>
    <property type="match status" value="1"/>
</dbReference>
<keyword evidence="4" id="KW-0333">Golgi apparatus</keyword>
<dbReference type="InterPro" id="IPR007652">
    <property type="entry name" value="A1-4-GlycosylTfrase_dom"/>
</dbReference>
<dbReference type="Pfam" id="PF04572">
    <property type="entry name" value="Gb3_synth"/>
    <property type="match status" value="1"/>
</dbReference>
<comment type="subcellular location">
    <subcellularLocation>
        <location evidence="1">Golgi apparatus membrane</location>
        <topology evidence="1">Single-pass type II membrane protein</topology>
    </subcellularLocation>
</comment>
<feature type="domain" description="Alpha 1,4-glycosyltransferase" evidence="6">
    <location>
        <begin position="105"/>
        <end position="179"/>
    </location>
</feature>
<keyword evidence="2" id="KW-0328">Glycosyltransferase</keyword>
<evidence type="ECO:0000313" key="7">
    <source>
        <dbReference type="EMBL" id="SEK82006.1"/>
    </source>
</evidence>
<keyword evidence="5" id="KW-0472">Membrane</keyword>
<dbReference type="InterPro" id="IPR007577">
    <property type="entry name" value="GlycoTrfase_DXD_sugar-bd_CS"/>
</dbReference>
<dbReference type="GO" id="GO:0016020">
    <property type="term" value="C:membrane"/>
    <property type="evidence" value="ECO:0007669"/>
    <property type="project" value="GOC"/>
</dbReference>
<evidence type="ECO:0000256" key="1">
    <source>
        <dbReference type="ARBA" id="ARBA00004323"/>
    </source>
</evidence>
<name>A0A1H7K675_OLID1</name>
<evidence type="ECO:0000256" key="2">
    <source>
        <dbReference type="ARBA" id="ARBA00022676"/>
    </source>
</evidence>
<evidence type="ECO:0000256" key="4">
    <source>
        <dbReference type="ARBA" id="ARBA00023034"/>
    </source>
</evidence>
<dbReference type="PANTHER" id="PTHR12042">
    <property type="entry name" value="LACTOSYLCERAMIDE 4-ALPHA-GALACTOSYLTRANSFERASE ALPHA- 1,4-GALACTOSYLTRANSFERASE"/>
    <property type="match status" value="1"/>
</dbReference>
<dbReference type="Gene3D" id="3.90.550.20">
    <property type="match status" value="1"/>
</dbReference>
<protein>
    <submittedName>
        <fullName evidence="7">Glycosyltransferase sugar-binding region containing DXD motif-containing protein</fullName>
    </submittedName>
</protein>
<sequence>MGTTLCDANDIIPMEKIFKDSYGTWAAFSDWFRYKLLFLKGGWWTDLDVICIKYLDFKSDYCFASEKYFVDERAQLMTTSALIKSPSNAEYLKEILEYIESLDHSSIEWSEIGPRLLHKMLQRYDSSDFIFPPETFCPINWHEIDRFFSPNPPHISKNTFTIHLWNEMWRRKKIDKNETFDRQCLVETFKRKYQIDN</sequence>
<keyword evidence="3 7" id="KW-0808">Transferase</keyword>
<reference evidence="8" key="1">
    <citation type="submission" date="2016-10" db="EMBL/GenBank/DDBJ databases">
        <authorList>
            <person name="Varghese N."/>
            <person name="Submissions S."/>
        </authorList>
    </citation>
    <scope>NUCLEOTIDE SEQUENCE [LARGE SCALE GENOMIC DNA]</scope>
    <source>
        <strain evidence="8">DSM 18733</strain>
    </source>
</reference>
<dbReference type="SUPFAM" id="SSF53448">
    <property type="entry name" value="Nucleotide-diphospho-sugar transferases"/>
    <property type="match status" value="1"/>
</dbReference>
<gene>
    <name evidence="7" type="ORF">SAMN05661044_01235</name>
</gene>